<evidence type="ECO:0000313" key="1">
    <source>
        <dbReference type="EMBL" id="GHI29432.1"/>
    </source>
</evidence>
<keyword evidence="2" id="KW-1185">Reference proteome</keyword>
<dbReference type="EMBL" id="BNDX01000002">
    <property type="protein sequence ID" value="GHI29432.1"/>
    <property type="molecule type" value="Genomic_DNA"/>
</dbReference>
<accession>A0ABQ3PWN8</accession>
<protein>
    <recommendedName>
        <fullName evidence="3">SseB protein N-terminal domain-containing protein</fullName>
    </recommendedName>
</protein>
<organism evidence="1 2">
    <name type="scientific">Streptomyces daghestanicus</name>
    <dbReference type="NCBI Taxonomy" id="66885"/>
    <lineage>
        <taxon>Bacteria</taxon>
        <taxon>Bacillati</taxon>
        <taxon>Actinomycetota</taxon>
        <taxon>Actinomycetes</taxon>
        <taxon>Kitasatosporales</taxon>
        <taxon>Streptomycetaceae</taxon>
        <taxon>Streptomyces</taxon>
    </lineage>
</organism>
<sequence>MTPRDGEAVAEMVGRFVGVGAADRETITVWVPAVLLFEHMTTTVYVPGLTPDHAAVWLVLVPERATWRPWAKDAWPLVSREAVPQAPLIWAQAAVVTETVDPVVLTEIPGPAAAGPAVRARGSAAAATIGPERRSG</sequence>
<name>A0ABQ3PWN8_9ACTN</name>
<gene>
    <name evidence="1" type="ORF">Sdagh_11620</name>
</gene>
<evidence type="ECO:0008006" key="3">
    <source>
        <dbReference type="Google" id="ProtNLM"/>
    </source>
</evidence>
<reference evidence="1" key="1">
    <citation type="submission" date="2024-05" db="EMBL/GenBank/DDBJ databases">
        <title>Whole genome shotgun sequence of Streptomyces daghestanicus NBRC 12762.</title>
        <authorList>
            <person name="Komaki H."/>
            <person name="Tamura T."/>
        </authorList>
    </citation>
    <scope>NUCLEOTIDE SEQUENCE</scope>
    <source>
        <strain evidence="1">NBRC 12762</strain>
    </source>
</reference>
<comment type="caution">
    <text evidence="1">The sequence shown here is derived from an EMBL/GenBank/DDBJ whole genome shotgun (WGS) entry which is preliminary data.</text>
</comment>
<evidence type="ECO:0000313" key="2">
    <source>
        <dbReference type="Proteomes" id="UP001052655"/>
    </source>
</evidence>
<dbReference type="Proteomes" id="UP001052655">
    <property type="component" value="Unassembled WGS sequence"/>
</dbReference>
<proteinExistence type="predicted"/>